<keyword evidence="2" id="KW-1185">Reference proteome</keyword>
<dbReference type="AlphaFoldDB" id="A0AAN8K174"/>
<dbReference type="PANTHER" id="PTHR31909:SF3">
    <property type="entry name" value="SIMILAR TO PROTEIN C20ORF85 HOMOLOG"/>
    <property type="match status" value="1"/>
</dbReference>
<dbReference type="PANTHER" id="PTHR31909">
    <property type="entry name" value="CHROMOSOME 20 ORF85 FAMILY MEMBER"/>
    <property type="match status" value="1"/>
</dbReference>
<gene>
    <name evidence="1" type="ORF">SNE40_008099</name>
</gene>
<accession>A0AAN8K174</accession>
<proteinExistence type="predicted"/>
<name>A0AAN8K174_PATCE</name>
<dbReference type="EMBL" id="JAZGQO010000006">
    <property type="protein sequence ID" value="KAK6185975.1"/>
    <property type="molecule type" value="Genomic_DNA"/>
</dbReference>
<reference evidence="1 2" key="1">
    <citation type="submission" date="2024-01" db="EMBL/GenBank/DDBJ databases">
        <title>The genome of the rayed Mediterranean limpet Patella caerulea (Linnaeus, 1758).</title>
        <authorList>
            <person name="Anh-Thu Weber A."/>
            <person name="Halstead-Nussloch G."/>
        </authorList>
    </citation>
    <scope>NUCLEOTIDE SEQUENCE [LARGE SCALE GENOMIC DNA]</scope>
    <source>
        <strain evidence="1">AATW-2023a</strain>
        <tissue evidence="1">Whole specimen</tissue>
    </source>
</reference>
<evidence type="ECO:0000313" key="2">
    <source>
        <dbReference type="Proteomes" id="UP001347796"/>
    </source>
</evidence>
<sequence length="142" mass="16097">MATGAANPATKALKNCNFVAQDQIWKDHVTGEMIAAKNWPNNWDFLNNKYEDLVKDDFPHLKDKKKTDAKQDLTSLVRVKPVTPIEEYVHVQPSPRPFPKTTSQMVGWRSGNRDMALEKYGGYSRPKGGLVKQLNWPNEAVS</sequence>
<dbReference type="Proteomes" id="UP001347796">
    <property type="component" value="Unassembled WGS sequence"/>
</dbReference>
<dbReference type="InterPro" id="IPR020339">
    <property type="entry name" value="C20orf85-like"/>
</dbReference>
<protein>
    <submittedName>
        <fullName evidence="1">Uncharacterized protein</fullName>
    </submittedName>
</protein>
<comment type="caution">
    <text evidence="1">The sequence shown here is derived from an EMBL/GenBank/DDBJ whole genome shotgun (WGS) entry which is preliminary data.</text>
</comment>
<dbReference type="Pfam" id="PF14945">
    <property type="entry name" value="LLC1"/>
    <property type="match status" value="1"/>
</dbReference>
<organism evidence="1 2">
    <name type="scientific">Patella caerulea</name>
    <name type="common">Rayed Mediterranean limpet</name>
    <dbReference type="NCBI Taxonomy" id="87958"/>
    <lineage>
        <taxon>Eukaryota</taxon>
        <taxon>Metazoa</taxon>
        <taxon>Spiralia</taxon>
        <taxon>Lophotrochozoa</taxon>
        <taxon>Mollusca</taxon>
        <taxon>Gastropoda</taxon>
        <taxon>Patellogastropoda</taxon>
        <taxon>Patelloidea</taxon>
        <taxon>Patellidae</taxon>
        <taxon>Patella</taxon>
    </lineage>
</organism>
<evidence type="ECO:0000313" key="1">
    <source>
        <dbReference type="EMBL" id="KAK6185975.1"/>
    </source>
</evidence>